<accession>A0A142BF70</accession>
<dbReference type="PANTHER" id="PTHR35936">
    <property type="entry name" value="MEMBRANE-BOUND LYTIC MUREIN TRANSGLYCOSYLASE F"/>
    <property type="match status" value="1"/>
</dbReference>
<keyword evidence="3 5" id="KW-0732">Signal</keyword>
<dbReference type="PATRIC" id="fig|570277.3.peg.3662"/>
<dbReference type="PROSITE" id="PS01039">
    <property type="entry name" value="SBP_BACTERIAL_3"/>
    <property type="match status" value="1"/>
</dbReference>
<dbReference type="Proteomes" id="UP000071065">
    <property type="component" value="Chromosome"/>
</dbReference>
<evidence type="ECO:0000256" key="4">
    <source>
        <dbReference type="RuleBase" id="RU003744"/>
    </source>
</evidence>
<evidence type="ECO:0000256" key="1">
    <source>
        <dbReference type="ARBA" id="ARBA00004196"/>
    </source>
</evidence>
<evidence type="ECO:0000313" key="8">
    <source>
        <dbReference type="Proteomes" id="UP000071065"/>
    </source>
</evidence>
<dbReference type="InterPro" id="IPR018313">
    <property type="entry name" value="SBP_3_CS"/>
</dbReference>
<dbReference type="GO" id="GO:0030313">
    <property type="term" value="C:cell envelope"/>
    <property type="evidence" value="ECO:0007669"/>
    <property type="project" value="UniProtKB-SubCell"/>
</dbReference>
<proteinExistence type="inferred from homology"/>
<protein>
    <submittedName>
        <fullName evidence="7">Putative amino-acid transport system substrate-binding protein</fullName>
    </submittedName>
</protein>
<dbReference type="PROSITE" id="PS51257">
    <property type="entry name" value="PROKAR_LIPOPROTEIN"/>
    <property type="match status" value="1"/>
</dbReference>
<dbReference type="SMART" id="SM00062">
    <property type="entry name" value="PBPb"/>
    <property type="match status" value="1"/>
</dbReference>
<evidence type="ECO:0000259" key="6">
    <source>
        <dbReference type="SMART" id="SM00062"/>
    </source>
</evidence>
<feature type="signal peptide" evidence="5">
    <location>
        <begin position="1"/>
        <end position="22"/>
    </location>
</feature>
<dbReference type="CDD" id="cd13709">
    <property type="entry name" value="PBP2_YxeM"/>
    <property type="match status" value="1"/>
</dbReference>
<dbReference type="STRING" id="570277.EZMO1_3405"/>
<evidence type="ECO:0000256" key="3">
    <source>
        <dbReference type="ARBA" id="ARBA00022729"/>
    </source>
</evidence>
<organism evidence="7 8">
    <name type="scientific">Endozoicomonas montiporae CL-33</name>
    <dbReference type="NCBI Taxonomy" id="570277"/>
    <lineage>
        <taxon>Bacteria</taxon>
        <taxon>Pseudomonadati</taxon>
        <taxon>Pseudomonadota</taxon>
        <taxon>Gammaproteobacteria</taxon>
        <taxon>Oceanospirillales</taxon>
        <taxon>Endozoicomonadaceae</taxon>
        <taxon>Endozoicomonas</taxon>
    </lineage>
</organism>
<comment type="similarity">
    <text evidence="2 4">Belongs to the bacterial solute-binding protein 3 family.</text>
</comment>
<dbReference type="SUPFAM" id="SSF53850">
    <property type="entry name" value="Periplasmic binding protein-like II"/>
    <property type="match status" value="1"/>
</dbReference>
<reference evidence="7 8" key="1">
    <citation type="journal article" date="2016" name="Front. Microbiol.">
        <title>Genomic Insight into the Host-Endosymbiont Relationship of Endozoicomonas montiporae CL-33(T) with its Coral Host.</title>
        <authorList>
            <person name="Ding J.-Y."/>
            <person name="Shiu J.-H."/>
            <person name="Chen W.-M."/>
            <person name="Chiang Y.-R."/>
            <person name="Tang S.-L."/>
        </authorList>
    </citation>
    <scope>NUCLEOTIDE SEQUENCE [LARGE SCALE GENOMIC DNA]</scope>
    <source>
        <strain evidence="7 8">CL-33</strain>
    </source>
</reference>
<dbReference type="Gene3D" id="3.40.190.10">
    <property type="entry name" value="Periplasmic binding protein-like II"/>
    <property type="match status" value="2"/>
</dbReference>
<dbReference type="RefSeq" id="WP_201772206.1">
    <property type="nucleotide sequence ID" value="NZ_CP013251.1"/>
</dbReference>
<feature type="chain" id="PRO_5007493268" evidence="5">
    <location>
        <begin position="23"/>
        <end position="268"/>
    </location>
</feature>
<dbReference type="Pfam" id="PF00497">
    <property type="entry name" value="SBP_bac_3"/>
    <property type="match status" value="1"/>
</dbReference>
<dbReference type="EMBL" id="CP013251">
    <property type="protein sequence ID" value="AMO57396.1"/>
    <property type="molecule type" value="Genomic_DNA"/>
</dbReference>
<evidence type="ECO:0000256" key="2">
    <source>
        <dbReference type="ARBA" id="ARBA00010333"/>
    </source>
</evidence>
<comment type="subcellular location">
    <subcellularLocation>
        <location evidence="1">Cell envelope</location>
    </subcellularLocation>
</comment>
<dbReference type="AlphaFoldDB" id="A0A142BF70"/>
<name>A0A142BF70_9GAMM</name>
<evidence type="ECO:0000256" key="5">
    <source>
        <dbReference type="SAM" id="SignalP"/>
    </source>
</evidence>
<dbReference type="PANTHER" id="PTHR35936:SF19">
    <property type="entry name" value="AMINO-ACID-BINDING PROTEIN YXEM-RELATED"/>
    <property type="match status" value="1"/>
</dbReference>
<sequence>MPISTLKKLLTASLVTAGITLAGCSGEPSAQTDTTTTDTLVKVGMSGTYYPFTYMENGVLQGFEVDLWNEIGERLDASIEFVTAPFSGLFGMLEAGQLNTISNQITLTEARAERYEFSQPYVYDGVQITVHSDNSDIQSVSDLAGKRVAVNLGSNFEQVLRESDPDRKINIVTYDSGIEQDVAMGRSDAFVMDRISVLALIEKSGLPLKLAGEPVKVMESAMPFVRDEQGIALRNQVNRVLDSMREDGTLAELSGKWLGADVTTSPAG</sequence>
<dbReference type="KEGG" id="emp:EZMO1_3405"/>
<feature type="domain" description="Solute-binding protein family 3/N-terminal" evidence="6">
    <location>
        <begin position="40"/>
        <end position="261"/>
    </location>
</feature>
<dbReference type="InterPro" id="IPR001638">
    <property type="entry name" value="Solute-binding_3/MltF_N"/>
</dbReference>
<gene>
    <name evidence="7" type="ORF">EZMO1_3405</name>
</gene>
<evidence type="ECO:0000313" key="7">
    <source>
        <dbReference type="EMBL" id="AMO57396.1"/>
    </source>
</evidence>